<reference evidence="2 3" key="1">
    <citation type="submission" date="2020-08" db="EMBL/GenBank/DDBJ databases">
        <title>Genomic Encyclopedia of Type Strains, Phase IV (KMG-IV): sequencing the most valuable type-strain genomes for metagenomic binning, comparative biology and taxonomic classification.</title>
        <authorList>
            <person name="Goeker M."/>
        </authorList>
    </citation>
    <scope>NUCLEOTIDE SEQUENCE [LARGE SCALE GENOMIC DNA]</scope>
    <source>
        <strain evidence="2 3">DSM 100211</strain>
    </source>
</reference>
<gene>
    <name evidence="2" type="ORF">GGQ64_002585</name>
</gene>
<evidence type="ECO:0000313" key="2">
    <source>
        <dbReference type="EMBL" id="MBB3977379.1"/>
    </source>
</evidence>
<keyword evidence="3" id="KW-1185">Reference proteome</keyword>
<dbReference type="AlphaFoldDB" id="A0A7W6D7I4"/>
<name>A0A7W6D7I4_9HYPH</name>
<evidence type="ECO:0000256" key="1">
    <source>
        <dbReference type="SAM" id="MobiDB-lite"/>
    </source>
</evidence>
<sequence>MDKSGLSFVILLCALAAMVLSVGLMNTREPVVPPDDASLIPPPDVQDQPL</sequence>
<protein>
    <recommendedName>
        <fullName evidence="4">Exopeptide</fullName>
    </recommendedName>
</protein>
<evidence type="ECO:0000313" key="3">
    <source>
        <dbReference type="Proteomes" id="UP000574761"/>
    </source>
</evidence>
<proteinExistence type="predicted"/>
<evidence type="ECO:0008006" key="4">
    <source>
        <dbReference type="Google" id="ProtNLM"/>
    </source>
</evidence>
<dbReference type="EMBL" id="JACIEE010000005">
    <property type="protein sequence ID" value="MBB3977379.1"/>
    <property type="molecule type" value="Genomic_DNA"/>
</dbReference>
<accession>A0A7W6D7I4</accession>
<comment type="caution">
    <text evidence="2">The sequence shown here is derived from an EMBL/GenBank/DDBJ whole genome shotgun (WGS) entry which is preliminary data.</text>
</comment>
<dbReference type="Proteomes" id="UP000574761">
    <property type="component" value="Unassembled WGS sequence"/>
</dbReference>
<feature type="region of interest" description="Disordered" evidence="1">
    <location>
        <begin position="31"/>
        <end position="50"/>
    </location>
</feature>
<organism evidence="2 3">
    <name type="scientific">Mycoplana azooxidifex</name>
    <dbReference type="NCBI Taxonomy" id="1636188"/>
    <lineage>
        <taxon>Bacteria</taxon>
        <taxon>Pseudomonadati</taxon>
        <taxon>Pseudomonadota</taxon>
        <taxon>Alphaproteobacteria</taxon>
        <taxon>Hyphomicrobiales</taxon>
        <taxon>Rhizobiaceae</taxon>
        <taxon>Mycoplana</taxon>
    </lineage>
</organism>
<dbReference type="RefSeq" id="WP_183804738.1">
    <property type="nucleotide sequence ID" value="NZ_JACIEE010000005.1"/>
</dbReference>